<dbReference type="OrthoDB" id="9770043at2"/>
<dbReference type="Proteomes" id="UP000316614">
    <property type="component" value="Chromosome"/>
</dbReference>
<protein>
    <submittedName>
        <fullName evidence="3">PQQ-dependent sugar dehydrogenase</fullName>
    </submittedName>
</protein>
<gene>
    <name evidence="3" type="ORF">FKX85_14265</name>
</gene>
<dbReference type="PANTHER" id="PTHR19328">
    <property type="entry name" value="HEDGEHOG-INTERACTING PROTEIN"/>
    <property type="match status" value="1"/>
</dbReference>
<dbReference type="PROSITE" id="PS51257">
    <property type="entry name" value="PROKAR_LIPOPROTEIN"/>
    <property type="match status" value="1"/>
</dbReference>
<keyword evidence="1" id="KW-0732">Signal</keyword>
<feature type="domain" description="Glucose/Sorbosone dehydrogenase" evidence="2">
    <location>
        <begin position="59"/>
        <end position="376"/>
    </location>
</feature>
<dbReference type="Gene3D" id="2.120.10.30">
    <property type="entry name" value="TolB, C-terminal domain"/>
    <property type="match status" value="1"/>
</dbReference>
<reference evidence="3 4" key="1">
    <citation type="submission" date="2019-06" db="EMBL/GenBank/DDBJ databases">
        <title>Echinicola alkalisoli sp. nov. isolated from saline soil.</title>
        <authorList>
            <person name="Sun J.-Q."/>
            <person name="Xu L."/>
        </authorList>
    </citation>
    <scope>NUCLEOTIDE SEQUENCE [LARGE SCALE GENOMIC DNA]</scope>
    <source>
        <strain evidence="3 4">LN3S3</strain>
    </source>
</reference>
<evidence type="ECO:0000259" key="2">
    <source>
        <dbReference type="Pfam" id="PF07995"/>
    </source>
</evidence>
<dbReference type="InterPro" id="IPR012938">
    <property type="entry name" value="Glc/Sorbosone_DH"/>
</dbReference>
<dbReference type="AlphaFoldDB" id="A0A514CK41"/>
<name>A0A514CK41_9BACT</name>
<dbReference type="InterPro" id="IPR011042">
    <property type="entry name" value="6-blade_b-propeller_TolB-like"/>
</dbReference>
<accession>A0A514CK41</accession>
<feature type="signal peptide" evidence="1">
    <location>
        <begin position="1"/>
        <end position="28"/>
    </location>
</feature>
<proteinExistence type="predicted"/>
<dbReference type="InterPro" id="IPR011041">
    <property type="entry name" value="Quinoprot_gluc/sorb_DH_b-prop"/>
</dbReference>
<sequence length="387" mass="42869">MKNPITSFSLLQPLVISALILVGSVSCAQDKRPGVMENTPPIEDDPKNYTTETVVEDINNPWGMAFLPDGGILVTEKDGELIYAKDGNKRIIPGTPDVVSKGQGGLLDIILHPDYNTNGWIYLTYSSGEGEGEGAHTAVMRAKFNGNGLTDQEVLYKATPNTEKGQHFGSRMAFDEEGYLYFSIGERGERDVNPQDISRDGGKVYRLNDDGSIPEDNPFYNDENAKKAIYSYGHRNPQGMIFHPLYNEIWVNEHGPQGGDEINIVKKGANFGWPEVSYGINYDDSKLTDETSREGMEQPLYYWVPSIAPCGFALVPEETYPDWGGNMLVGSLKFQYLEMLSLEGKQVTKRTKLMDGAGRMRNVKIGPDNHIYVAIQGTGIVKIIPTP</sequence>
<dbReference type="RefSeq" id="WP_141615374.1">
    <property type="nucleotide sequence ID" value="NZ_CP041253.1"/>
</dbReference>
<feature type="chain" id="PRO_5021722656" evidence="1">
    <location>
        <begin position="29"/>
        <end position="387"/>
    </location>
</feature>
<dbReference type="EMBL" id="CP041253">
    <property type="protein sequence ID" value="QDH80137.1"/>
    <property type="molecule type" value="Genomic_DNA"/>
</dbReference>
<dbReference type="KEGG" id="echi:FKX85_14265"/>
<evidence type="ECO:0000313" key="4">
    <source>
        <dbReference type="Proteomes" id="UP000316614"/>
    </source>
</evidence>
<keyword evidence="4" id="KW-1185">Reference proteome</keyword>
<dbReference type="SUPFAM" id="SSF50952">
    <property type="entry name" value="Soluble quinoprotein glucose dehydrogenase"/>
    <property type="match status" value="1"/>
</dbReference>
<evidence type="ECO:0000256" key="1">
    <source>
        <dbReference type="SAM" id="SignalP"/>
    </source>
</evidence>
<dbReference type="PANTHER" id="PTHR19328:SF75">
    <property type="entry name" value="ALDOSE SUGAR DEHYDROGENASE YLII"/>
    <property type="match status" value="1"/>
</dbReference>
<evidence type="ECO:0000313" key="3">
    <source>
        <dbReference type="EMBL" id="QDH80137.1"/>
    </source>
</evidence>
<organism evidence="3 4">
    <name type="scientific">Echinicola soli</name>
    <dbReference type="NCBI Taxonomy" id="2591634"/>
    <lineage>
        <taxon>Bacteria</taxon>
        <taxon>Pseudomonadati</taxon>
        <taxon>Bacteroidota</taxon>
        <taxon>Cytophagia</taxon>
        <taxon>Cytophagales</taxon>
        <taxon>Cyclobacteriaceae</taxon>
        <taxon>Echinicola</taxon>
    </lineage>
</organism>
<dbReference type="Pfam" id="PF07995">
    <property type="entry name" value="GSDH"/>
    <property type="match status" value="1"/>
</dbReference>